<comment type="caution">
    <text evidence="2">The sequence shown here is derived from an EMBL/GenBank/DDBJ whole genome shotgun (WGS) entry which is preliminary data.</text>
</comment>
<keyword evidence="3" id="KW-1185">Reference proteome</keyword>
<protein>
    <submittedName>
        <fullName evidence="2">Uncharacterized protein</fullName>
    </submittedName>
</protein>
<name>A0ABN2KKX1_9MICO</name>
<proteinExistence type="predicted"/>
<reference evidence="2 3" key="1">
    <citation type="journal article" date="2019" name="Int. J. Syst. Evol. Microbiol.">
        <title>The Global Catalogue of Microorganisms (GCM) 10K type strain sequencing project: providing services to taxonomists for standard genome sequencing and annotation.</title>
        <authorList>
            <consortium name="The Broad Institute Genomics Platform"/>
            <consortium name="The Broad Institute Genome Sequencing Center for Infectious Disease"/>
            <person name="Wu L."/>
            <person name="Ma J."/>
        </authorList>
    </citation>
    <scope>NUCLEOTIDE SEQUENCE [LARGE SCALE GENOMIC DNA]</scope>
    <source>
        <strain evidence="2 3">JCM 15591</strain>
    </source>
</reference>
<evidence type="ECO:0000256" key="1">
    <source>
        <dbReference type="SAM" id="MobiDB-lite"/>
    </source>
</evidence>
<feature type="compositionally biased region" description="Polar residues" evidence="1">
    <location>
        <begin position="22"/>
        <end position="44"/>
    </location>
</feature>
<feature type="region of interest" description="Disordered" evidence="1">
    <location>
        <begin position="1"/>
        <end position="64"/>
    </location>
</feature>
<organism evidence="2 3">
    <name type="scientific">Nostocoides vanveenii</name>
    <dbReference type="NCBI Taxonomy" id="330835"/>
    <lineage>
        <taxon>Bacteria</taxon>
        <taxon>Bacillati</taxon>
        <taxon>Actinomycetota</taxon>
        <taxon>Actinomycetes</taxon>
        <taxon>Micrococcales</taxon>
        <taxon>Intrasporangiaceae</taxon>
        <taxon>Nostocoides</taxon>
    </lineage>
</organism>
<accession>A0ABN2KKX1</accession>
<sequence length="105" mass="10337">MSDAGHPRPGPLGAVKPDSVGRSGSSTLPVIRQTGTDPSAQPTVPTSSGNSSAAAGAAPPTTGDLVIDGALAELAAVAPDDLDTLLRAGAIVEDVLRGRLRDLSS</sequence>
<dbReference type="Proteomes" id="UP001501475">
    <property type="component" value="Unassembled WGS sequence"/>
</dbReference>
<feature type="compositionally biased region" description="Low complexity" evidence="1">
    <location>
        <begin position="45"/>
        <end position="63"/>
    </location>
</feature>
<dbReference type="EMBL" id="BAAAPN010000045">
    <property type="protein sequence ID" value="GAA1759039.1"/>
    <property type="molecule type" value="Genomic_DNA"/>
</dbReference>
<evidence type="ECO:0000313" key="3">
    <source>
        <dbReference type="Proteomes" id="UP001501475"/>
    </source>
</evidence>
<dbReference type="RefSeq" id="WP_344065102.1">
    <property type="nucleotide sequence ID" value="NZ_BAAAPN010000045.1"/>
</dbReference>
<gene>
    <name evidence="2" type="ORF">GCM10009810_18190</name>
</gene>
<evidence type="ECO:0000313" key="2">
    <source>
        <dbReference type="EMBL" id="GAA1759039.1"/>
    </source>
</evidence>